<evidence type="ECO:0000313" key="1">
    <source>
        <dbReference type="EMBL" id="KAH3790397.1"/>
    </source>
</evidence>
<keyword evidence="2" id="KW-1185">Reference proteome</keyword>
<dbReference type="EMBL" id="JAIWYP010000008">
    <property type="protein sequence ID" value="KAH3790397.1"/>
    <property type="molecule type" value="Genomic_DNA"/>
</dbReference>
<dbReference type="Proteomes" id="UP000828390">
    <property type="component" value="Unassembled WGS sequence"/>
</dbReference>
<dbReference type="AlphaFoldDB" id="A0A9D4F6T2"/>
<evidence type="ECO:0000313" key="2">
    <source>
        <dbReference type="Proteomes" id="UP000828390"/>
    </source>
</evidence>
<reference evidence="1" key="1">
    <citation type="journal article" date="2019" name="bioRxiv">
        <title>The Genome of the Zebra Mussel, Dreissena polymorpha: A Resource for Invasive Species Research.</title>
        <authorList>
            <person name="McCartney M.A."/>
            <person name="Auch B."/>
            <person name="Kono T."/>
            <person name="Mallez S."/>
            <person name="Zhang Y."/>
            <person name="Obille A."/>
            <person name="Becker A."/>
            <person name="Abrahante J.E."/>
            <person name="Garbe J."/>
            <person name="Badalamenti J.P."/>
            <person name="Herman A."/>
            <person name="Mangelson H."/>
            <person name="Liachko I."/>
            <person name="Sullivan S."/>
            <person name="Sone E.D."/>
            <person name="Koren S."/>
            <person name="Silverstein K.A.T."/>
            <person name="Beckman K.B."/>
            <person name="Gohl D.M."/>
        </authorList>
    </citation>
    <scope>NUCLEOTIDE SEQUENCE</scope>
    <source>
        <strain evidence="1">Duluth1</strain>
        <tissue evidence="1">Whole animal</tissue>
    </source>
</reference>
<reference evidence="1" key="2">
    <citation type="submission" date="2020-11" db="EMBL/GenBank/DDBJ databases">
        <authorList>
            <person name="McCartney M.A."/>
            <person name="Auch B."/>
            <person name="Kono T."/>
            <person name="Mallez S."/>
            <person name="Becker A."/>
            <person name="Gohl D.M."/>
            <person name="Silverstein K.A.T."/>
            <person name="Koren S."/>
            <person name="Bechman K.B."/>
            <person name="Herman A."/>
            <person name="Abrahante J.E."/>
            <person name="Garbe J."/>
        </authorList>
    </citation>
    <scope>NUCLEOTIDE SEQUENCE</scope>
    <source>
        <strain evidence="1">Duluth1</strain>
        <tissue evidence="1">Whole animal</tissue>
    </source>
</reference>
<organism evidence="1 2">
    <name type="scientific">Dreissena polymorpha</name>
    <name type="common">Zebra mussel</name>
    <name type="synonym">Mytilus polymorpha</name>
    <dbReference type="NCBI Taxonomy" id="45954"/>
    <lineage>
        <taxon>Eukaryota</taxon>
        <taxon>Metazoa</taxon>
        <taxon>Spiralia</taxon>
        <taxon>Lophotrochozoa</taxon>
        <taxon>Mollusca</taxon>
        <taxon>Bivalvia</taxon>
        <taxon>Autobranchia</taxon>
        <taxon>Heteroconchia</taxon>
        <taxon>Euheterodonta</taxon>
        <taxon>Imparidentia</taxon>
        <taxon>Neoheterodontei</taxon>
        <taxon>Myida</taxon>
        <taxon>Dreissenoidea</taxon>
        <taxon>Dreissenidae</taxon>
        <taxon>Dreissena</taxon>
    </lineage>
</organism>
<proteinExistence type="predicted"/>
<protein>
    <submittedName>
        <fullName evidence="1">Uncharacterized protein</fullName>
    </submittedName>
</protein>
<name>A0A9D4F6T2_DREPO</name>
<gene>
    <name evidence="1" type="ORF">DPMN_168596</name>
</gene>
<accession>A0A9D4F6T2</accession>
<sequence>MSREYSPYYINQVDTLHSSVDGTFFYTSSDNFWKHKAPDVITWTIHHGSQPTSTPGAKRSPPLYLTKGDIHVIVISFLLSFSTTVTTTTSSSTSISNSTFTSGR</sequence>
<comment type="caution">
    <text evidence="1">The sequence shown here is derived from an EMBL/GenBank/DDBJ whole genome shotgun (WGS) entry which is preliminary data.</text>
</comment>